<proteinExistence type="predicted"/>
<accession>A0A8I3X6I4</accession>
<evidence type="ECO:0000313" key="3">
    <source>
        <dbReference type="Ensembl" id="ENSCJAP00000094257.1"/>
    </source>
</evidence>
<dbReference type="Ensembl" id="ENSCJAT00000137417.1">
    <property type="protein sequence ID" value="ENSCJAP00000094257.1"/>
    <property type="gene ID" value="ENSCJAG00000082919.1"/>
</dbReference>
<feature type="transmembrane region" description="Helical" evidence="2">
    <location>
        <begin position="125"/>
        <end position="141"/>
    </location>
</feature>
<keyword evidence="2" id="KW-0812">Transmembrane</keyword>
<dbReference type="GeneTree" id="ENSGT01120000271815"/>
<dbReference type="PANTHER" id="PTHR12138:SF152">
    <property type="entry name" value="C2H2-TYPE DOMAIN-CONTAINING PROTEIN"/>
    <property type="match status" value="1"/>
</dbReference>
<feature type="transmembrane region" description="Helical" evidence="2">
    <location>
        <begin position="46"/>
        <end position="67"/>
    </location>
</feature>
<reference evidence="3 4" key="1">
    <citation type="submission" date="2009-03" db="EMBL/GenBank/DDBJ databases">
        <authorList>
            <person name="Warren W."/>
            <person name="Ye L."/>
            <person name="Minx P."/>
            <person name="Worley K."/>
            <person name="Gibbs R."/>
            <person name="Wilson R.K."/>
        </authorList>
    </citation>
    <scope>NUCLEOTIDE SEQUENCE [LARGE SCALE GENOMIC DNA]</scope>
</reference>
<name>A0A8I3X6I4_CALJA</name>
<reference evidence="3" key="2">
    <citation type="submission" date="2025-08" db="UniProtKB">
        <authorList>
            <consortium name="Ensembl"/>
        </authorList>
    </citation>
    <scope>IDENTIFICATION</scope>
</reference>
<keyword evidence="2" id="KW-1133">Transmembrane helix</keyword>
<dbReference type="PANTHER" id="PTHR12138">
    <property type="entry name" value="PRIMATE-EXPANDED PROTEIN FAMILY"/>
    <property type="match status" value="1"/>
</dbReference>
<keyword evidence="2" id="KW-0472">Membrane</keyword>
<feature type="region of interest" description="Disordered" evidence="1">
    <location>
        <begin position="1"/>
        <end position="38"/>
    </location>
</feature>
<keyword evidence="4" id="KW-1185">Reference proteome</keyword>
<evidence type="ECO:0000256" key="2">
    <source>
        <dbReference type="SAM" id="Phobius"/>
    </source>
</evidence>
<sequence>MSMTKRHVVTVMGPGSPEPSVTLMDDDGSYAQEPGSGERRVGPNMVNLMLVLLRGWLCLLLITVVMAEQLNQSSLFFFFLRWTLTLLPRLECSGTILAHCNLCLLASSNYPASASQLPGVIGTHHHTWLFFFFFFFCRAVFKQLSLL</sequence>
<dbReference type="AlphaFoldDB" id="A0A8I3X6I4"/>
<evidence type="ECO:0000313" key="4">
    <source>
        <dbReference type="Proteomes" id="UP000008225"/>
    </source>
</evidence>
<organism evidence="3 4">
    <name type="scientific">Callithrix jacchus</name>
    <name type="common">White-tufted-ear marmoset</name>
    <name type="synonym">Simia Jacchus</name>
    <dbReference type="NCBI Taxonomy" id="9483"/>
    <lineage>
        <taxon>Eukaryota</taxon>
        <taxon>Metazoa</taxon>
        <taxon>Chordata</taxon>
        <taxon>Craniata</taxon>
        <taxon>Vertebrata</taxon>
        <taxon>Euteleostomi</taxon>
        <taxon>Mammalia</taxon>
        <taxon>Eutheria</taxon>
        <taxon>Euarchontoglires</taxon>
        <taxon>Primates</taxon>
        <taxon>Haplorrhini</taxon>
        <taxon>Platyrrhini</taxon>
        <taxon>Cebidae</taxon>
        <taxon>Callitrichinae</taxon>
        <taxon>Callithrix</taxon>
        <taxon>Callithrix</taxon>
    </lineage>
</organism>
<reference evidence="3" key="3">
    <citation type="submission" date="2025-09" db="UniProtKB">
        <authorList>
            <consortium name="Ensembl"/>
        </authorList>
    </citation>
    <scope>IDENTIFICATION</scope>
</reference>
<evidence type="ECO:0000256" key="1">
    <source>
        <dbReference type="SAM" id="MobiDB-lite"/>
    </source>
</evidence>
<dbReference type="Proteomes" id="UP000008225">
    <property type="component" value="Chromosome 21"/>
</dbReference>
<protein>
    <submittedName>
        <fullName evidence="3">Uncharacterized protein</fullName>
    </submittedName>
</protein>